<dbReference type="OrthoDB" id="7674631at2759"/>
<evidence type="ECO:0000256" key="1">
    <source>
        <dbReference type="ARBA" id="ARBA00011764"/>
    </source>
</evidence>
<evidence type="ECO:0000256" key="5">
    <source>
        <dbReference type="ARBA" id="ARBA00025466"/>
    </source>
</evidence>
<protein>
    <recommendedName>
        <fullName evidence="2">Regulatory protein zeste</fullName>
    </recommendedName>
</protein>
<name>A0A2A3ET65_APICC</name>
<dbReference type="AlphaFoldDB" id="A0A2A3ET65"/>
<proteinExistence type="predicted"/>
<gene>
    <name evidence="8" type="ORF">APICC_09166</name>
</gene>
<dbReference type="InterPro" id="IPR001005">
    <property type="entry name" value="SANT/Myb"/>
</dbReference>
<feature type="domain" description="Myb-like" evidence="7">
    <location>
        <begin position="7"/>
        <end position="75"/>
    </location>
</feature>
<feature type="region of interest" description="Disordered" evidence="6">
    <location>
        <begin position="210"/>
        <end position="232"/>
    </location>
</feature>
<dbReference type="Pfam" id="PF13873">
    <property type="entry name" value="Myb_DNA-bind_5"/>
    <property type="match status" value="1"/>
</dbReference>
<keyword evidence="4" id="KW-0804">Transcription</keyword>
<comment type="subunit">
    <text evidence="1">Self-associates forming complexes of several hundred monomers.</text>
</comment>
<dbReference type="InterPro" id="IPR028002">
    <property type="entry name" value="Myb_DNA-bind_5"/>
</dbReference>
<evidence type="ECO:0000313" key="8">
    <source>
        <dbReference type="EMBL" id="PBC34704.1"/>
    </source>
</evidence>
<evidence type="ECO:0000256" key="3">
    <source>
        <dbReference type="ARBA" id="ARBA00023015"/>
    </source>
</evidence>
<accession>A0A2A3ET65</accession>
<dbReference type="EMBL" id="KZ288187">
    <property type="protein sequence ID" value="PBC34704.1"/>
    <property type="molecule type" value="Genomic_DNA"/>
</dbReference>
<keyword evidence="3" id="KW-0805">Transcription regulation</keyword>
<evidence type="ECO:0000256" key="4">
    <source>
        <dbReference type="ARBA" id="ARBA00023163"/>
    </source>
</evidence>
<comment type="function">
    <text evidence="5">Involved in transvection phenomena (= synapsis-dependent gene expression), where the synaptic pairing of chromosomes carrying genes with which zeste interacts influences the expression of these genes. Zeste binds to DNA and stimulates transcription from a nearby promoter.</text>
</comment>
<dbReference type="Proteomes" id="UP000242457">
    <property type="component" value="Unassembled WGS sequence"/>
</dbReference>
<evidence type="ECO:0000256" key="6">
    <source>
        <dbReference type="SAM" id="MobiDB-lite"/>
    </source>
</evidence>
<evidence type="ECO:0000259" key="7">
    <source>
        <dbReference type="PROSITE" id="PS50090"/>
    </source>
</evidence>
<dbReference type="PROSITE" id="PS50090">
    <property type="entry name" value="MYB_LIKE"/>
    <property type="match status" value="1"/>
</dbReference>
<evidence type="ECO:0000313" key="9">
    <source>
        <dbReference type="Proteomes" id="UP000242457"/>
    </source>
</evidence>
<organism evidence="8 9">
    <name type="scientific">Apis cerana cerana</name>
    <name type="common">Oriental honeybee</name>
    <dbReference type="NCBI Taxonomy" id="94128"/>
    <lineage>
        <taxon>Eukaryota</taxon>
        <taxon>Metazoa</taxon>
        <taxon>Ecdysozoa</taxon>
        <taxon>Arthropoda</taxon>
        <taxon>Hexapoda</taxon>
        <taxon>Insecta</taxon>
        <taxon>Pterygota</taxon>
        <taxon>Neoptera</taxon>
        <taxon>Endopterygota</taxon>
        <taxon>Hymenoptera</taxon>
        <taxon>Apocrita</taxon>
        <taxon>Aculeata</taxon>
        <taxon>Apoidea</taxon>
        <taxon>Anthophila</taxon>
        <taxon>Apidae</taxon>
        <taxon>Apis</taxon>
    </lineage>
</organism>
<sequence length="339" mass="38463">MPRNLSEADRKKNQFDKEERVHLLAIMKQYAPLLDKSASTLTRKKIWTTIEDEFKKAGFTRKTSAQLKKYWQNYKYHCKKATAFRKENKKYIESEVAEPLEWNRYQVFVENRSPAKFSDVPGVVRSLNDRPSKSPIESGCRFGETYEDDKESSRKLNTSDAFIDLSRVKMERNDDGTASIDCKMEEANNLESANVEEDCLEEKKEIFVNESRLLPPSSSSSSSSSANTTDCKTTSNRIVVSNAQISNNSVTVSVIYPENNNAYLPTSTVEGTLEVHSKCGGTMSARRTDALWNERSQKSTCTNSAKVHGTNAAHVTGFGYRDVMERNGDRVRLNEKQQL</sequence>
<reference evidence="8 9" key="1">
    <citation type="submission" date="2014-07" db="EMBL/GenBank/DDBJ databases">
        <title>Genomic and transcriptomic analysis on Apis cerana provide comprehensive insights into honey bee biology.</title>
        <authorList>
            <person name="Diao Q."/>
            <person name="Sun L."/>
            <person name="Zheng H."/>
            <person name="Zheng H."/>
            <person name="Xu S."/>
            <person name="Wang S."/>
            <person name="Zeng Z."/>
            <person name="Hu F."/>
            <person name="Su S."/>
            <person name="Wu J."/>
        </authorList>
    </citation>
    <scope>NUCLEOTIDE SEQUENCE [LARGE SCALE GENOMIC DNA]</scope>
    <source>
        <tissue evidence="8">Pupae without intestine</tissue>
    </source>
</reference>
<evidence type="ECO:0000256" key="2">
    <source>
        <dbReference type="ARBA" id="ARBA00016807"/>
    </source>
</evidence>
<keyword evidence="9" id="KW-1185">Reference proteome</keyword>